<dbReference type="Gene3D" id="3.40.50.2300">
    <property type="match status" value="2"/>
</dbReference>
<gene>
    <name evidence="4" type="ORF">EAS64_04660</name>
</gene>
<accession>A0A6P2C8L9</accession>
<evidence type="ECO:0000256" key="1">
    <source>
        <dbReference type="SAM" id="MobiDB-lite"/>
    </source>
</evidence>
<dbReference type="AlphaFoldDB" id="A0A6P2C8L9"/>
<evidence type="ECO:0000256" key="2">
    <source>
        <dbReference type="SAM" id="SignalP"/>
    </source>
</evidence>
<reference evidence="4 5" key="1">
    <citation type="submission" date="2018-11" db="EMBL/GenBank/DDBJ databases">
        <title>Trebonia kvetii gen.nov., sp.nov., a novel acidophilic actinobacterium, and proposal of the new actinobacterial family Treboniaceae fam. nov.</title>
        <authorList>
            <person name="Rapoport D."/>
            <person name="Sagova-Mareckova M."/>
            <person name="Sedlacek I."/>
            <person name="Provaznik J."/>
            <person name="Kralova S."/>
            <person name="Pavlinic D."/>
            <person name="Benes V."/>
            <person name="Kopecky J."/>
        </authorList>
    </citation>
    <scope>NUCLEOTIDE SEQUENCE [LARGE SCALE GENOMIC DNA]</scope>
    <source>
        <strain evidence="4 5">15Tr583</strain>
    </source>
</reference>
<dbReference type="Pfam" id="PF13407">
    <property type="entry name" value="Peripla_BP_4"/>
    <property type="match status" value="1"/>
</dbReference>
<feature type="signal peptide" evidence="2">
    <location>
        <begin position="1"/>
        <end position="21"/>
    </location>
</feature>
<feature type="domain" description="Periplasmic binding protein" evidence="3">
    <location>
        <begin position="110"/>
        <end position="349"/>
    </location>
</feature>
<keyword evidence="2" id="KW-0732">Signal</keyword>
<evidence type="ECO:0000313" key="5">
    <source>
        <dbReference type="Proteomes" id="UP000460272"/>
    </source>
</evidence>
<dbReference type="EMBL" id="RPFW01000001">
    <property type="protein sequence ID" value="TVZ06676.1"/>
    <property type="molecule type" value="Genomic_DNA"/>
</dbReference>
<sequence length="405" mass="41047">MKLRKTCFGILATACVAVASACSSSSSTSVNTSASTSPAGSASTSPAGSASAAPASSAASTGVAKATSQIATLLTEPSTIPATSPLPHAPAKGVKVAFLTCSAAACSLLNPGFTAAAKALGWDPTVITYNFATPGQAVQQAIDAGYKYIATTSITLSTITPQVQEAKAKGVALFGAYTDDTPSGTQNGLYGVAQNGAGDLKTGAMMADWLIANSGGHANAVYVDIPLYPSLVGQGQGAQAEFAKLCPGCAFATLPVSGTQLGAGQVPAAIVAYLRSHPSVNYLYLSFQDLDAGVAAAIRSAGLAGKVKIVGTEGQASQLQEVVKGQEAMWSILPEPYVMWVVVDWMARLSEDVLTPSSLSATDQGVEFIVDTAAKATAQLTANGGNWPGPTNYQAQFEKLWHVGA</sequence>
<name>A0A6P2C8L9_9ACTN</name>
<dbReference type="SUPFAM" id="SSF53822">
    <property type="entry name" value="Periplasmic binding protein-like I"/>
    <property type="match status" value="1"/>
</dbReference>
<organism evidence="4 5">
    <name type="scientific">Trebonia kvetii</name>
    <dbReference type="NCBI Taxonomy" id="2480626"/>
    <lineage>
        <taxon>Bacteria</taxon>
        <taxon>Bacillati</taxon>
        <taxon>Actinomycetota</taxon>
        <taxon>Actinomycetes</taxon>
        <taxon>Streptosporangiales</taxon>
        <taxon>Treboniaceae</taxon>
        <taxon>Trebonia</taxon>
    </lineage>
</organism>
<feature type="chain" id="PRO_5039212877" evidence="2">
    <location>
        <begin position="22"/>
        <end position="405"/>
    </location>
</feature>
<dbReference type="PROSITE" id="PS51257">
    <property type="entry name" value="PROKAR_LIPOPROTEIN"/>
    <property type="match status" value="1"/>
</dbReference>
<evidence type="ECO:0000259" key="3">
    <source>
        <dbReference type="Pfam" id="PF13407"/>
    </source>
</evidence>
<keyword evidence="5" id="KW-1185">Reference proteome</keyword>
<dbReference type="OrthoDB" id="3216652at2"/>
<dbReference type="Proteomes" id="UP000460272">
    <property type="component" value="Unassembled WGS sequence"/>
</dbReference>
<feature type="region of interest" description="Disordered" evidence="1">
    <location>
        <begin position="25"/>
        <end position="47"/>
    </location>
</feature>
<protein>
    <submittedName>
        <fullName evidence="4">Sugar ABC transporter substrate-binding protein</fullName>
    </submittedName>
</protein>
<dbReference type="InterPro" id="IPR025997">
    <property type="entry name" value="SBP_2_dom"/>
</dbReference>
<proteinExistence type="predicted"/>
<comment type="caution">
    <text evidence="4">The sequence shown here is derived from an EMBL/GenBank/DDBJ whole genome shotgun (WGS) entry which is preliminary data.</text>
</comment>
<dbReference type="InterPro" id="IPR028082">
    <property type="entry name" value="Peripla_BP_I"/>
</dbReference>
<evidence type="ECO:0000313" key="4">
    <source>
        <dbReference type="EMBL" id="TVZ06676.1"/>
    </source>
</evidence>